<dbReference type="SMART" id="SM01340">
    <property type="entry name" value="DNA_mis_repair"/>
    <property type="match status" value="1"/>
</dbReference>
<dbReference type="Gene3D" id="3.30.230.10">
    <property type="match status" value="1"/>
</dbReference>
<dbReference type="Pfam" id="PF01119">
    <property type="entry name" value="DNA_mis_repair"/>
    <property type="match status" value="1"/>
</dbReference>
<evidence type="ECO:0000259" key="5">
    <source>
        <dbReference type="SMART" id="SM00853"/>
    </source>
</evidence>
<evidence type="ECO:0000256" key="2">
    <source>
        <dbReference type="ARBA" id="ARBA00022763"/>
    </source>
</evidence>
<proteinExistence type="inferred from homology"/>
<dbReference type="Gene3D" id="3.30.1540.20">
    <property type="entry name" value="MutL, C-terminal domain, dimerisation subdomain"/>
    <property type="match status" value="1"/>
</dbReference>
<evidence type="ECO:0000259" key="6">
    <source>
        <dbReference type="SMART" id="SM01340"/>
    </source>
</evidence>
<dbReference type="InterPro" id="IPR013507">
    <property type="entry name" value="DNA_mismatch_S5_2-like"/>
</dbReference>
<protein>
    <recommendedName>
        <fullName evidence="4">DNA mismatch repair protein MutL</fullName>
    </recommendedName>
</protein>
<dbReference type="NCBIfam" id="TIGR00585">
    <property type="entry name" value="mutl"/>
    <property type="match status" value="1"/>
</dbReference>
<dbReference type="STRING" id="69895.SAMN05192551_101182"/>
<name>A0A1I3AGI0_9FIRM</name>
<reference evidence="8" key="1">
    <citation type="submission" date="2016-10" db="EMBL/GenBank/DDBJ databases">
        <authorList>
            <person name="Varghese N."/>
            <person name="Submissions S."/>
        </authorList>
    </citation>
    <scope>NUCLEOTIDE SEQUENCE [LARGE SCALE GENOMIC DNA]</scope>
    <source>
        <strain evidence="8">Z-7934</strain>
    </source>
</reference>
<dbReference type="EMBL" id="FOQA01000001">
    <property type="protein sequence ID" value="SFH48819.1"/>
    <property type="molecule type" value="Genomic_DNA"/>
</dbReference>
<keyword evidence="3 4" id="KW-0234">DNA repair</keyword>
<gene>
    <name evidence="4" type="primary">mutL</name>
    <name evidence="7" type="ORF">SAMN05192551_101182</name>
</gene>
<evidence type="ECO:0000256" key="1">
    <source>
        <dbReference type="ARBA" id="ARBA00006082"/>
    </source>
</evidence>
<dbReference type="Gene3D" id="3.30.1370.100">
    <property type="entry name" value="MutL, C-terminal domain, regulatory subdomain"/>
    <property type="match status" value="1"/>
</dbReference>
<comment type="function">
    <text evidence="4">This protein is involved in the repair of mismatches in DNA. It is required for dam-dependent methyl-directed DNA mismatch repair. May act as a 'molecular matchmaker', a protein that promotes the formation of a stable complex between two or more DNA-binding proteins in an ATP-dependent manner without itself being part of a final effector complex.</text>
</comment>
<sequence length="632" mass="72041">MNIRKKINLLEQNVINQIAAGEVIEAPHSAVKELVENAIDAESTEIRIEISKGGKELIKVTDNGMGIAAEELRTAFLPHTTSKLRKLEDLEKIESLGFRGEALASIVSVSKVEIYTKTNESEVGVYGVFEEGNLINCKPMGCPNGTTIIIHNLFSKTPARLKYLKSDGVESSKITELITRMALSKINIAFQYVNNNNIMLTTRGDNSIQSVVETIFPRELSSSMIAGKEVDVLNHGEKISITGLIGQPHATRGNRSYQVFFVNNRLVKSNFLSKIFEAAYKDSLMINRYPVGILYFSIPSTLIDVNVHPAKTTVKFFDEKIIADLFTEFVQTNLFQQTNIVTSGLTHDEMHLENKKVYTTKSSDISTLNSESSIPERKDPEKCTSNHYSNNLYQTKNEPPIVQENILEVYESNKKNSKYIKHPKDHDQHSNKQSYFIYHVLRLKNYRFIGQIFNTYIILESSDSIYYIDQHAAHERIVYESMLQAYLNRDISVQHLIEGQILDLSPVEIETLNNHIKIFSKIGIELQPYGPYSYRLMTVPYEMGIPVGTKWIKDLLDELSVFNKNDQGIPYEKIIRKACRYAIKANDHLVDKEIDSLLNRIQTLNPPLTCPHGRPIVVQQKRYEIEKLFKRV</sequence>
<dbReference type="PANTHER" id="PTHR10073:SF12">
    <property type="entry name" value="DNA MISMATCH REPAIR PROTEIN MLH1"/>
    <property type="match status" value="1"/>
</dbReference>
<dbReference type="Proteomes" id="UP000199287">
    <property type="component" value="Unassembled WGS sequence"/>
</dbReference>
<dbReference type="SMART" id="SM00853">
    <property type="entry name" value="MutL_C"/>
    <property type="match status" value="1"/>
</dbReference>
<feature type="domain" description="MutL C-terminal dimerisation" evidence="5">
    <location>
        <begin position="448"/>
        <end position="589"/>
    </location>
</feature>
<dbReference type="GO" id="GO:0006298">
    <property type="term" value="P:mismatch repair"/>
    <property type="evidence" value="ECO:0007669"/>
    <property type="project" value="UniProtKB-UniRule"/>
</dbReference>
<dbReference type="FunFam" id="3.30.565.10:FF:000003">
    <property type="entry name" value="DNA mismatch repair endonuclease MutL"/>
    <property type="match status" value="1"/>
</dbReference>
<keyword evidence="8" id="KW-1185">Reference proteome</keyword>
<keyword evidence="2 4" id="KW-0227">DNA damage</keyword>
<dbReference type="InterPro" id="IPR014721">
    <property type="entry name" value="Ribsml_uS5_D2-typ_fold_subgr"/>
</dbReference>
<evidence type="ECO:0000256" key="4">
    <source>
        <dbReference type="HAMAP-Rule" id="MF_00149"/>
    </source>
</evidence>
<comment type="similarity">
    <text evidence="1 4">Belongs to the DNA mismatch repair MutL/HexB family.</text>
</comment>
<dbReference type="InterPro" id="IPR014790">
    <property type="entry name" value="MutL_C"/>
</dbReference>
<dbReference type="GO" id="GO:0016887">
    <property type="term" value="F:ATP hydrolysis activity"/>
    <property type="evidence" value="ECO:0007669"/>
    <property type="project" value="InterPro"/>
</dbReference>
<dbReference type="Gene3D" id="3.30.565.10">
    <property type="entry name" value="Histidine kinase-like ATPase, C-terminal domain"/>
    <property type="match status" value="1"/>
</dbReference>
<dbReference type="InterPro" id="IPR014762">
    <property type="entry name" value="DNA_mismatch_repair_CS"/>
</dbReference>
<dbReference type="InterPro" id="IPR042121">
    <property type="entry name" value="MutL_C_regsub"/>
</dbReference>
<dbReference type="InterPro" id="IPR042120">
    <property type="entry name" value="MutL_C_dimsub"/>
</dbReference>
<dbReference type="GO" id="GO:0032300">
    <property type="term" value="C:mismatch repair complex"/>
    <property type="evidence" value="ECO:0007669"/>
    <property type="project" value="InterPro"/>
</dbReference>
<dbReference type="InterPro" id="IPR036890">
    <property type="entry name" value="HATPase_C_sf"/>
</dbReference>
<dbReference type="SUPFAM" id="SSF55874">
    <property type="entry name" value="ATPase domain of HSP90 chaperone/DNA topoisomerase II/histidine kinase"/>
    <property type="match status" value="1"/>
</dbReference>
<organism evidence="7 8">
    <name type="scientific">Tindallia magadiensis</name>
    <dbReference type="NCBI Taxonomy" id="69895"/>
    <lineage>
        <taxon>Bacteria</taxon>
        <taxon>Bacillati</taxon>
        <taxon>Bacillota</taxon>
        <taxon>Clostridia</taxon>
        <taxon>Peptostreptococcales</taxon>
        <taxon>Tindalliaceae</taxon>
        <taxon>Tindallia</taxon>
    </lineage>
</organism>
<dbReference type="CDD" id="cd16926">
    <property type="entry name" value="HATPase_MutL-MLH-PMS-like"/>
    <property type="match status" value="1"/>
</dbReference>
<dbReference type="GO" id="GO:0005524">
    <property type="term" value="F:ATP binding"/>
    <property type="evidence" value="ECO:0007669"/>
    <property type="project" value="InterPro"/>
</dbReference>
<dbReference type="InterPro" id="IPR038973">
    <property type="entry name" value="MutL/Mlh/Pms-like"/>
</dbReference>
<dbReference type="Pfam" id="PF13589">
    <property type="entry name" value="HATPase_c_3"/>
    <property type="match status" value="1"/>
</dbReference>
<dbReference type="SUPFAM" id="SSF54211">
    <property type="entry name" value="Ribosomal protein S5 domain 2-like"/>
    <property type="match status" value="1"/>
</dbReference>
<dbReference type="Pfam" id="PF08676">
    <property type="entry name" value="MutL_C"/>
    <property type="match status" value="1"/>
</dbReference>
<dbReference type="AlphaFoldDB" id="A0A1I3AGI0"/>
<dbReference type="InterPro" id="IPR020667">
    <property type="entry name" value="DNA_mismatch_repair_MutL"/>
</dbReference>
<dbReference type="SUPFAM" id="SSF118116">
    <property type="entry name" value="DNA mismatch repair protein MutL"/>
    <property type="match status" value="1"/>
</dbReference>
<feature type="domain" description="DNA mismatch repair protein S5" evidence="6">
    <location>
        <begin position="212"/>
        <end position="335"/>
    </location>
</feature>
<dbReference type="CDD" id="cd00782">
    <property type="entry name" value="MutL_Trans"/>
    <property type="match status" value="1"/>
</dbReference>
<dbReference type="InterPro" id="IPR037198">
    <property type="entry name" value="MutL_C_sf"/>
</dbReference>
<dbReference type="InterPro" id="IPR002099">
    <property type="entry name" value="MutL/Mlh/PMS"/>
</dbReference>
<dbReference type="GO" id="GO:0030983">
    <property type="term" value="F:mismatched DNA binding"/>
    <property type="evidence" value="ECO:0007669"/>
    <property type="project" value="InterPro"/>
</dbReference>
<evidence type="ECO:0000256" key="3">
    <source>
        <dbReference type="ARBA" id="ARBA00023204"/>
    </source>
</evidence>
<dbReference type="PANTHER" id="PTHR10073">
    <property type="entry name" value="DNA MISMATCH REPAIR PROTEIN MLH, PMS, MUTL"/>
    <property type="match status" value="1"/>
</dbReference>
<dbReference type="InterPro" id="IPR020568">
    <property type="entry name" value="Ribosomal_Su5_D2-typ_SF"/>
</dbReference>
<dbReference type="HAMAP" id="MF_00149">
    <property type="entry name" value="DNA_mis_repair"/>
    <property type="match status" value="1"/>
</dbReference>
<dbReference type="OrthoDB" id="9763467at2"/>
<dbReference type="RefSeq" id="WP_093368706.1">
    <property type="nucleotide sequence ID" value="NZ_FOQA01000001.1"/>
</dbReference>
<accession>A0A1I3AGI0</accession>
<evidence type="ECO:0000313" key="8">
    <source>
        <dbReference type="Proteomes" id="UP000199287"/>
    </source>
</evidence>
<evidence type="ECO:0000313" key="7">
    <source>
        <dbReference type="EMBL" id="SFH48819.1"/>
    </source>
</evidence>
<dbReference type="PROSITE" id="PS00058">
    <property type="entry name" value="DNA_MISMATCH_REPAIR_1"/>
    <property type="match status" value="1"/>
</dbReference>
<dbReference type="GO" id="GO:0140664">
    <property type="term" value="F:ATP-dependent DNA damage sensor activity"/>
    <property type="evidence" value="ECO:0007669"/>
    <property type="project" value="InterPro"/>
</dbReference>